<organism evidence="1 2">
    <name type="scientific">Tepidimonas charontis</name>
    <dbReference type="NCBI Taxonomy" id="2267262"/>
    <lineage>
        <taxon>Bacteria</taxon>
        <taxon>Pseudomonadati</taxon>
        <taxon>Pseudomonadota</taxon>
        <taxon>Betaproteobacteria</taxon>
        <taxon>Burkholderiales</taxon>
        <taxon>Tepidimonas</taxon>
    </lineage>
</organism>
<dbReference type="InterPro" id="IPR019106">
    <property type="entry name" value="T4SS_TrbC"/>
</dbReference>
<protein>
    <submittedName>
        <fullName evidence="1">Type-F conjugative transfer system pilin assembly protein TrbC</fullName>
    </submittedName>
</protein>
<name>A0A554XI43_9BURK</name>
<gene>
    <name evidence="1" type="ORF">Tchar_00697</name>
</gene>
<dbReference type="EMBL" id="VJON01000007">
    <property type="protein sequence ID" value="TSE35501.1"/>
    <property type="molecule type" value="Genomic_DNA"/>
</dbReference>
<evidence type="ECO:0000313" key="1">
    <source>
        <dbReference type="EMBL" id="TSE35501.1"/>
    </source>
</evidence>
<dbReference type="Pfam" id="PF09673">
    <property type="entry name" value="TrbC_Ftype"/>
    <property type="match status" value="1"/>
</dbReference>
<dbReference type="NCBIfam" id="TIGR02742">
    <property type="entry name" value="TrbC_Ftype"/>
    <property type="match status" value="1"/>
</dbReference>
<keyword evidence="2" id="KW-1185">Reference proteome</keyword>
<proteinExistence type="predicted"/>
<dbReference type="AlphaFoldDB" id="A0A554XI43"/>
<dbReference type="InterPro" id="IPR014113">
    <property type="entry name" value="T4SS_TrbC_subgr"/>
</dbReference>
<accession>A0A554XI43</accession>
<sequence length="126" mass="13822">MPKQALERIIEQAERAGATLVFRGLKDGSMNRMGEELQKLIGQRNVSAAIHPPAFQQFSVTRVPAVVIAGAEAGEVLENGCARPETFVKVTGDVTLDYALDYIERKSPAWAAWAKHYRSKIVGGIR</sequence>
<comment type="caution">
    <text evidence="1">The sequence shown here is derived from an EMBL/GenBank/DDBJ whole genome shotgun (WGS) entry which is preliminary data.</text>
</comment>
<dbReference type="Proteomes" id="UP000318294">
    <property type="component" value="Unassembled WGS sequence"/>
</dbReference>
<evidence type="ECO:0000313" key="2">
    <source>
        <dbReference type="Proteomes" id="UP000318294"/>
    </source>
</evidence>
<reference evidence="1 2" key="1">
    <citation type="submission" date="2019-07" db="EMBL/GenBank/DDBJ databases">
        <title>Tepidimonas charontis SPSP-6 draft genome.</title>
        <authorList>
            <person name="Da Costa M.S."/>
            <person name="Froufe H.J.C."/>
            <person name="Egas C."/>
            <person name="Albuquerque L."/>
        </authorList>
    </citation>
    <scope>NUCLEOTIDE SEQUENCE [LARGE SCALE GENOMIC DNA]</scope>
    <source>
        <strain evidence="1 2">SPSP-6</strain>
    </source>
</reference>